<dbReference type="InterPro" id="IPR029058">
    <property type="entry name" value="AB_hydrolase_fold"/>
</dbReference>
<feature type="region of interest" description="Disordered" evidence="1">
    <location>
        <begin position="602"/>
        <end position="623"/>
    </location>
</feature>
<keyword evidence="3" id="KW-0378">Hydrolase</keyword>
<dbReference type="SUPFAM" id="SSF53474">
    <property type="entry name" value="alpha/beta-Hydrolases"/>
    <property type="match status" value="2"/>
</dbReference>
<sequence length="623" mass="66469">MKHIVFEGCTGWLHGAAGDTGVVLCAPPGHEGMWSHRALRHLADDLAAAGVPVLRFDYHGTGDAAGSDEAPERLACWIGNIVAAAAQLRARAGVRQVVLCGLRLGGSLAALAAEALAGRNEAPAALVLLAPVVSGRAFLREMRALHVNWLNSMAPDLASRAPREGTLEVLAYRLGADTVRALEGLRLDRRAGCPAPRVLVLDPWPGAASTVQALCAHYRAAGAEVEEEGFAEYAALMQSTENAAVPEQAWRRVAAWIRQAAATAAEAAAGQAIADAPGPDRADDTEFAVEGVRERAVWLDAGRQFGILCMPAGARRAPLGVIFPNTGGNHHVGDGRLFVSLSRRLARSGVAALRLDLAALGDSPQARRRMSIPEIYAVAPREQLAAAVEWMHGQGFEHIVLAGVCSGAFLSLHAGLASDKVCGLVLANLLKYTWGEQDVATLGQAEQPLSLLWYAARRPGNWLRLLRGDIRLLPLLMGCARRVRALVAYRLERVQAALRGGASRKAAGEDDGEARTAREFAWAAVRKLDRRGVRTEFLYGATDIGLEETAQCLGRNLEALQGLSHVAVQRLDCLDHALFLRESQDNFGDHVVRHVEALLARQADPGRPAEGTATPPLAARAQS</sequence>
<dbReference type="InterPro" id="IPR022742">
    <property type="entry name" value="Hydrolase_4"/>
</dbReference>
<dbReference type="EMBL" id="CP017755">
    <property type="protein sequence ID" value="AOZ08305.1"/>
    <property type="molecule type" value="Genomic_DNA"/>
</dbReference>
<dbReference type="RefSeq" id="WP_071017617.1">
    <property type="nucleotide sequence ID" value="NZ_CP017755.1"/>
</dbReference>
<dbReference type="GO" id="GO:0016787">
    <property type="term" value="F:hydrolase activity"/>
    <property type="evidence" value="ECO:0007669"/>
    <property type="project" value="UniProtKB-KW"/>
</dbReference>
<reference evidence="3 4" key="1">
    <citation type="submission" date="2016-10" db="EMBL/GenBank/DDBJ databases">
        <title>Complete genome sequences of three Cupriavidus strains isolated from various Malaysian environments.</title>
        <authorList>
            <person name="Abdullah A.A.-A."/>
            <person name="Shafie N.A.H."/>
            <person name="Lau N.S."/>
        </authorList>
    </citation>
    <scope>NUCLEOTIDE SEQUENCE [LARGE SCALE GENOMIC DNA]</scope>
    <source>
        <strain evidence="3 4">USMAA1020</strain>
    </source>
</reference>
<gene>
    <name evidence="3" type="ORF">BKK80_20175</name>
</gene>
<dbReference type="Proteomes" id="UP000177515">
    <property type="component" value="Chromosome 2"/>
</dbReference>
<dbReference type="PANTHER" id="PTHR42886">
    <property type="entry name" value="RE40534P-RELATED"/>
    <property type="match status" value="1"/>
</dbReference>
<accession>A0ABN4TTZ5</accession>
<proteinExistence type="predicted"/>
<organism evidence="3 4">
    <name type="scientific">Cupriavidus malaysiensis</name>
    <dbReference type="NCBI Taxonomy" id="367825"/>
    <lineage>
        <taxon>Bacteria</taxon>
        <taxon>Pseudomonadati</taxon>
        <taxon>Pseudomonadota</taxon>
        <taxon>Betaproteobacteria</taxon>
        <taxon>Burkholderiales</taxon>
        <taxon>Burkholderiaceae</taxon>
        <taxon>Cupriavidus</taxon>
    </lineage>
</organism>
<dbReference type="PANTHER" id="PTHR42886:SF29">
    <property type="entry name" value="PUMMELIG, ISOFORM A"/>
    <property type="match status" value="1"/>
</dbReference>
<evidence type="ECO:0000259" key="2">
    <source>
        <dbReference type="Pfam" id="PF12146"/>
    </source>
</evidence>
<evidence type="ECO:0000313" key="3">
    <source>
        <dbReference type="EMBL" id="AOZ08305.1"/>
    </source>
</evidence>
<name>A0ABN4TTZ5_9BURK</name>
<dbReference type="Pfam" id="PF12146">
    <property type="entry name" value="Hydrolase_4"/>
    <property type="match status" value="1"/>
</dbReference>
<keyword evidence="4" id="KW-1185">Reference proteome</keyword>
<evidence type="ECO:0000256" key="1">
    <source>
        <dbReference type="SAM" id="MobiDB-lite"/>
    </source>
</evidence>
<evidence type="ECO:0000313" key="4">
    <source>
        <dbReference type="Proteomes" id="UP000177515"/>
    </source>
</evidence>
<protein>
    <submittedName>
        <fullName evidence="3">Alpha/beta hydrolase</fullName>
    </submittedName>
</protein>
<feature type="domain" description="Serine aminopeptidase S33" evidence="2">
    <location>
        <begin position="37"/>
        <end position="159"/>
    </location>
</feature>
<dbReference type="Gene3D" id="3.40.50.1820">
    <property type="entry name" value="alpha/beta hydrolase"/>
    <property type="match status" value="2"/>
</dbReference>